<keyword evidence="1" id="KW-0472">Membrane</keyword>
<reference evidence="2" key="2">
    <citation type="submission" date="2023-02" db="EMBL/GenBank/DDBJ databases">
        <authorList>
            <consortium name="DOE Joint Genome Institute"/>
            <person name="Mondo S.J."/>
            <person name="Chang Y."/>
            <person name="Wang Y."/>
            <person name="Ahrendt S."/>
            <person name="Andreopoulos W."/>
            <person name="Barry K."/>
            <person name="Beard J."/>
            <person name="Benny G.L."/>
            <person name="Blankenship S."/>
            <person name="Bonito G."/>
            <person name="Cuomo C."/>
            <person name="Desiro A."/>
            <person name="Gervers K.A."/>
            <person name="Hundley H."/>
            <person name="Kuo A."/>
            <person name="LaButti K."/>
            <person name="Lang B.F."/>
            <person name="Lipzen A."/>
            <person name="O'Donnell K."/>
            <person name="Pangilinan J."/>
            <person name="Reynolds N."/>
            <person name="Sandor L."/>
            <person name="Smith M.W."/>
            <person name="Tsang A."/>
            <person name="Grigoriev I.V."/>
            <person name="Stajich J.E."/>
            <person name="Spatafora J.W."/>
        </authorList>
    </citation>
    <scope>NUCLEOTIDE SEQUENCE</scope>
    <source>
        <strain evidence="2">RSA 2281</strain>
    </source>
</reference>
<protein>
    <submittedName>
        <fullName evidence="2">Uncharacterized protein</fullName>
    </submittedName>
</protein>
<keyword evidence="1" id="KW-0812">Transmembrane</keyword>
<reference evidence="2" key="1">
    <citation type="journal article" date="2022" name="IScience">
        <title>Evolution of zygomycete secretomes and the origins of terrestrial fungal ecologies.</title>
        <authorList>
            <person name="Chang Y."/>
            <person name="Wang Y."/>
            <person name="Mondo S."/>
            <person name="Ahrendt S."/>
            <person name="Andreopoulos W."/>
            <person name="Barry K."/>
            <person name="Beard J."/>
            <person name="Benny G.L."/>
            <person name="Blankenship S."/>
            <person name="Bonito G."/>
            <person name="Cuomo C."/>
            <person name="Desiro A."/>
            <person name="Gervers K.A."/>
            <person name="Hundley H."/>
            <person name="Kuo A."/>
            <person name="LaButti K."/>
            <person name="Lang B.F."/>
            <person name="Lipzen A."/>
            <person name="O'Donnell K."/>
            <person name="Pangilinan J."/>
            <person name="Reynolds N."/>
            <person name="Sandor L."/>
            <person name="Smith M.E."/>
            <person name="Tsang A."/>
            <person name="Grigoriev I.V."/>
            <person name="Stajich J.E."/>
            <person name="Spatafora J.W."/>
        </authorList>
    </citation>
    <scope>NUCLEOTIDE SEQUENCE</scope>
    <source>
        <strain evidence="2">RSA 2281</strain>
    </source>
</reference>
<dbReference type="Proteomes" id="UP001209540">
    <property type="component" value="Unassembled WGS sequence"/>
</dbReference>
<dbReference type="EMBL" id="JAIXMP010000051">
    <property type="protein sequence ID" value="KAI9245530.1"/>
    <property type="molecule type" value="Genomic_DNA"/>
</dbReference>
<evidence type="ECO:0000256" key="1">
    <source>
        <dbReference type="SAM" id="Phobius"/>
    </source>
</evidence>
<evidence type="ECO:0000313" key="3">
    <source>
        <dbReference type="Proteomes" id="UP001209540"/>
    </source>
</evidence>
<evidence type="ECO:0000313" key="2">
    <source>
        <dbReference type="EMBL" id="KAI9245530.1"/>
    </source>
</evidence>
<proteinExistence type="predicted"/>
<feature type="transmembrane region" description="Helical" evidence="1">
    <location>
        <begin position="106"/>
        <end position="127"/>
    </location>
</feature>
<dbReference type="AlphaFoldDB" id="A0AAD5JLX9"/>
<organism evidence="2 3">
    <name type="scientific">Phascolomyces articulosus</name>
    <dbReference type="NCBI Taxonomy" id="60185"/>
    <lineage>
        <taxon>Eukaryota</taxon>
        <taxon>Fungi</taxon>
        <taxon>Fungi incertae sedis</taxon>
        <taxon>Mucoromycota</taxon>
        <taxon>Mucoromycotina</taxon>
        <taxon>Mucoromycetes</taxon>
        <taxon>Mucorales</taxon>
        <taxon>Lichtheimiaceae</taxon>
        <taxon>Phascolomyces</taxon>
    </lineage>
</organism>
<keyword evidence="3" id="KW-1185">Reference proteome</keyword>
<gene>
    <name evidence="2" type="ORF">BDA99DRAFT_543629</name>
</gene>
<comment type="caution">
    <text evidence="2">The sequence shown here is derived from an EMBL/GenBank/DDBJ whole genome shotgun (WGS) entry which is preliminary data.</text>
</comment>
<keyword evidence="1" id="KW-1133">Transmembrane helix</keyword>
<sequence>MQFYSVMAKASINCLRSNHHLDCVHDTTSLYIFVQQLTCSFQTSSDEPSLNEFQSFHNRDTACGPQGKPNYYYHQHTLPRIFGPSLHYHCSDWIFYLFTFNKDGGVMIQIVIIVFLVSLLDPVVIFLDHTILDRLGLEVLSRSTVHTIRPHGKRPILKPIGKKLSTGLIRHQPRYKCVRCVPELS</sequence>
<name>A0AAD5JLX9_9FUNG</name>
<accession>A0AAD5JLX9</accession>